<name>A0A7R9A2I5_9CRUS</name>
<dbReference type="InterPro" id="IPR008336">
    <property type="entry name" value="TopoI_DNA-bd_euk"/>
</dbReference>
<dbReference type="PANTHER" id="PTHR10290:SF3">
    <property type="entry name" value="DNA TOPOISOMERASE 1"/>
    <property type="match status" value="1"/>
</dbReference>
<dbReference type="Pfam" id="PF02919">
    <property type="entry name" value="Topoisom_I_N"/>
    <property type="match status" value="1"/>
</dbReference>
<keyword evidence="6 9" id="KW-0238">DNA-binding</keyword>
<dbReference type="GO" id="GO:0006260">
    <property type="term" value="P:DNA replication"/>
    <property type="evidence" value="ECO:0007669"/>
    <property type="project" value="TreeGrafter"/>
</dbReference>
<reference evidence="12" key="1">
    <citation type="submission" date="2020-11" db="EMBL/GenBank/DDBJ databases">
        <authorList>
            <person name="Tran Van P."/>
        </authorList>
    </citation>
    <scope>NUCLEOTIDE SEQUENCE</scope>
</reference>
<evidence type="ECO:0000313" key="13">
    <source>
        <dbReference type="Proteomes" id="UP000677054"/>
    </source>
</evidence>
<evidence type="ECO:0000256" key="10">
    <source>
        <dbReference type="SAM" id="Coils"/>
    </source>
</evidence>
<evidence type="ECO:0000256" key="1">
    <source>
        <dbReference type="ARBA" id="ARBA00000213"/>
    </source>
</evidence>
<sequence>MKSKEAKQKLKEEKEYGYCTIDGRKEPIGNFKVEAPRLFRGRGEHPKQGRLKGRIMPEDVIINCSRNKIPKPPLGHNWKEVRHDPKVTWLACWTDSITGHLRYIKLSPLATLKMMKDCQKFETARRLHQHIHMIRENYWKDMESEDVQIQQRGVAMYLIDKLALRVGNEKDAKETADTVGCCSLRCEHITLMEEADSENYKVKFDFLGKDSIRYLNEVHVDKRVHQKLRSFKNGKEDEDKLFDELSVASLNKYLKPLMPGLTARVFRTYNASLTLQKKLDELPVSVDAEDTEKILIYNRANAAVALLCNHQRSSLKANSNIVKKFENKIKETMKAMQKAKEDLATAKKTYKGKKAEVKKKQYLHMLKEKLSTLKVKAALAKEGKEIASIVSKLYYLDPRITVAWCKKHGISIEKIFTKTQMKKFRWADSMAGPDFRFDELSH</sequence>
<dbReference type="PRINTS" id="PR00416">
    <property type="entry name" value="EUTPISMRASEI"/>
</dbReference>
<dbReference type="PROSITE" id="PS52038">
    <property type="entry name" value="TOPO_IB_2"/>
    <property type="match status" value="1"/>
</dbReference>
<dbReference type="Proteomes" id="UP000677054">
    <property type="component" value="Unassembled WGS sequence"/>
</dbReference>
<dbReference type="InterPro" id="IPR051062">
    <property type="entry name" value="Topoisomerase_IB"/>
</dbReference>
<evidence type="ECO:0000256" key="7">
    <source>
        <dbReference type="ARBA" id="ARBA00023235"/>
    </source>
</evidence>
<keyword evidence="7 9" id="KW-0413">Isomerase</keyword>
<dbReference type="EMBL" id="CAJPEV010000817">
    <property type="protein sequence ID" value="CAG0888804.1"/>
    <property type="molecule type" value="Genomic_DNA"/>
</dbReference>
<feature type="domain" description="DNA topoisomerase I eukaryotic-type" evidence="11">
    <location>
        <begin position="38"/>
        <end position="409"/>
    </location>
</feature>
<dbReference type="GO" id="GO:0005694">
    <property type="term" value="C:chromosome"/>
    <property type="evidence" value="ECO:0007669"/>
    <property type="project" value="InterPro"/>
</dbReference>
<dbReference type="InterPro" id="IPR013030">
    <property type="entry name" value="DNA_topo_DNA_db_N_dom2"/>
</dbReference>
<dbReference type="SUPFAM" id="SSF56349">
    <property type="entry name" value="DNA breaking-rejoining enzymes"/>
    <property type="match status" value="1"/>
</dbReference>
<dbReference type="OrthoDB" id="47179at2759"/>
<dbReference type="Pfam" id="PF01028">
    <property type="entry name" value="Topoisom_I"/>
    <property type="match status" value="1"/>
</dbReference>
<evidence type="ECO:0000256" key="6">
    <source>
        <dbReference type="ARBA" id="ARBA00023125"/>
    </source>
</evidence>
<dbReference type="GO" id="GO:0005730">
    <property type="term" value="C:nucleolus"/>
    <property type="evidence" value="ECO:0007669"/>
    <property type="project" value="TreeGrafter"/>
</dbReference>
<dbReference type="Gene3D" id="3.90.15.10">
    <property type="entry name" value="Topoisomerase I, Chain A, domain 3"/>
    <property type="match status" value="1"/>
</dbReference>
<dbReference type="GO" id="GO:0003677">
    <property type="term" value="F:DNA binding"/>
    <property type="evidence" value="ECO:0007669"/>
    <property type="project" value="UniProtKB-UniRule"/>
</dbReference>
<dbReference type="PANTHER" id="PTHR10290">
    <property type="entry name" value="DNA TOPOISOMERASE I"/>
    <property type="match status" value="1"/>
</dbReference>
<dbReference type="InterPro" id="IPR013499">
    <property type="entry name" value="TopoI_euk"/>
</dbReference>
<dbReference type="InterPro" id="IPR013500">
    <property type="entry name" value="TopoI_cat_euk"/>
</dbReference>
<evidence type="ECO:0000256" key="9">
    <source>
        <dbReference type="PROSITE-ProRule" id="PRU01382"/>
    </source>
</evidence>
<keyword evidence="13" id="KW-1185">Reference proteome</keyword>
<proteinExistence type="inferred from homology"/>
<feature type="coiled-coil region" evidence="10">
    <location>
        <begin position="322"/>
        <end position="356"/>
    </location>
</feature>
<evidence type="ECO:0000256" key="4">
    <source>
        <dbReference type="ARBA" id="ARBA00019632"/>
    </source>
</evidence>
<dbReference type="GO" id="GO:0007059">
    <property type="term" value="P:chromosome segregation"/>
    <property type="evidence" value="ECO:0007669"/>
    <property type="project" value="TreeGrafter"/>
</dbReference>
<dbReference type="InterPro" id="IPR025834">
    <property type="entry name" value="TopoI_C_dom"/>
</dbReference>
<evidence type="ECO:0000256" key="5">
    <source>
        <dbReference type="ARBA" id="ARBA00023029"/>
    </source>
</evidence>
<dbReference type="Gene3D" id="2.170.11.10">
    <property type="entry name" value="DNA Topoisomerase I, domain 2"/>
    <property type="match status" value="1"/>
</dbReference>
<organism evidence="12">
    <name type="scientific">Darwinula stevensoni</name>
    <dbReference type="NCBI Taxonomy" id="69355"/>
    <lineage>
        <taxon>Eukaryota</taxon>
        <taxon>Metazoa</taxon>
        <taxon>Ecdysozoa</taxon>
        <taxon>Arthropoda</taxon>
        <taxon>Crustacea</taxon>
        <taxon>Oligostraca</taxon>
        <taxon>Ostracoda</taxon>
        <taxon>Podocopa</taxon>
        <taxon>Podocopida</taxon>
        <taxon>Darwinulocopina</taxon>
        <taxon>Darwinuloidea</taxon>
        <taxon>Darwinulidae</taxon>
        <taxon>Darwinula</taxon>
    </lineage>
</organism>
<evidence type="ECO:0000313" key="12">
    <source>
        <dbReference type="EMBL" id="CAD7245257.1"/>
    </source>
</evidence>
<keyword evidence="5 9" id="KW-0799">Topoisomerase</keyword>
<dbReference type="SMART" id="SM00435">
    <property type="entry name" value="TOPEUc"/>
    <property type="match status" value="1"/>
</dbReference>
<dbReference type="InterPro" id="IPR014711">
    <property type="entry name" value="TopoI_cat_a-hlx-sub_euk"/>
</dbReference>
<gene>
    <name evidence="12" type="ORF">DSTB1V02_LOCUS5131</name>
</gene>
<dbReference type="GO" id="GO:0003917">
    <property type="term" value="F:DNA topoisomerase type I (single strand cut, ATP-independent) activity"/>
    <property type="evidence" value="ECO:0007669"/>
    <property type="project" value="UniProtKB-UniRule"/>
</dbReference>
<evidence type="ECO:0000256" key="2">
    <source>
        <dbReference type="ARBA" id="ARBA00006645"/>
    </source>
</evidence>
<dbReference type="InterPro" id="IPR036202">
    <property type="entry name" value="TopoI_DNA-bd_euk_N_sf"/>
</dbReference>
<evidence type="ECO:0000259" key="11">
    <source>
        <dbReference type="SMART" id="SM00435"/>
    </source>
</evidence>
<dbReference type="EC" id="5.6.2.1" evidence="3"/>
<dbReference type="InterPro" id="IPR011010">
    <property type="entry name" value="DNA_brk_join_enz"/>
</dbReference>
<dbReference type="EMBL" id="LR900334">
    <property type="protein sequence ID" value="CAD7245257.1"/>
    <property type="molecule type" value="Genomic_DNA"/>
</dbReference>
<comment type="catalytic activity">
    <reaction evidence="1 9">
        <text>ATP-independent breakage of single-stranded DNA, followed by passage and rejoining.</text>
        <dbReference type="EC" id="5.6.2.1"/>
    </reaction>
</comment>
<evidence type="ECO:0000256" key="8">
    <source>
        <dbReference type="ARBA" id="ARBA00033297"/>
    </source>
</evidence>
<dbReference type="Pfam" id="PF14370">
    <property type="entry name" value="Topo_C_assoc"/>
    <property type="match status" value="1"/>
</dbReference>
<dbReference type="SUPFAM" id="SSF56741">
    <property type="entry name" value="Eukaryotic DNA topoisomerase I, N-terminal DNA-binding fragment"/>
    <property type="match status" value="1"/>
</dbReference>
<dbReference type="Gene3D" id="1.10.132.10">
    <property type="match status" value="1"/>
</dbReference>
<keyword evidence="10" id="KW-0175">Coiled coil</keyword>
<dbReference type="InterPro" id="IPR014727">
    <property type="entry name" value="TopoI_cat_a/b-sub_euk"/>
</dbReference>
<dbReference type="AlphaFoldDB" id="A0A7R9A2I5"/>
<dbReference type="GO" id="GO:0006265">
    <property type="term" value="P:DNA topological change"/>
    <property type="evidence" value="ECO:0007669"/>
    <property type="project" value="UniProtKB-UniRule"/>
</dbReference>
<feature type="active site" description="O-(3'-phospho-DNA)-tyrosine intermediate" evidence="9">
    <location>
        <position position="395"/>
    </location>
</feature>
<protein>
    <recommendedName>
        <fullName evidence="4">DNA topoisomerase 1</fullName>
        <ecNumber evidence="3">5.6.2.1</ecNumber>
    </recommendedName>
    <alternativeName>
        <fullName evidence="8">DNA topoisomerase I</fullName>
    </alternativeName>
</protein>
<accession>A0A7R9A2I5</accession>
<dbReference type="InterPro" id="IPR001631">
    <property type="entry name" value="TopoI"/>
</dbReference>
<evidence type="ECO:0000256" key="3">
    <source>
        <dbReference type="ARBA" id="ARBA00012891"/>
    </source>
</evidence>
<comment type="similarity">
    <text evidence="2 9">Belongs to the type IB topoisomerase family.</text>
</comment>